<reference evidence="1" key="1">
    <citation type="submission" date="2020-04" db="EMBL/GenBank/DDBJ databases">
        <title>Hybrid Assembly of Korean Phytophthora infestans isolates.</title>
        <authorList>
            <person name="Prokchorchik M."/>
            <person name="Lee Y."/>
            <person name="Seo J."/>
            <person name="Cho J.-H."/>
            <person name="Park Y.-E."/>
            <person name="Jang D.-C."/>
            <person name="Im J.-S."/>
            <person name="Choi J.-G."/>
            <person name="Park H.-J."/>
            <person name="Lee G.-B."/>
            <person name="Lee Y.-G."/>
            <person name="Hong S.-Y."/>
            <person name="Cho K."/>
            <person name="Sohn K.H."/>
        </authorList>
    </citation>
    <scope>NUCLEOTIDE SEQUENCE</scope>
    <source>
        <strain evidence="1">KR_1_A1</strain>
        <strain evidence="2">KR_2_A2</strain>
    </source>
</reference>
<sequence>MHWGYGEHNSDIVCFELPIWLSSPCCVLFGIGIRGRQPRVLCSLCGAQGWGSQRTTTTIIAQQSHPPSGSAYWLQFDRQAESFLFPSIDLPQRGAEGEQQPAVLSALGKEGPSLHQLRPPASTATERCQAPSVQQVPIDHQELIDAGWSVDCQHVLEQMASHTWPLSSAVRGWNGGAVGADSMLNFVRTWLSLSISFFAPAVEACLHRAGRSTYCTETHEWMTRNFRRAGSRCLTVEAVAKLTFLPRSCYAALQAPRP</sequence>
<gene>
    <name evidence="1" type="ORF">GN244_ATG00209</name>
    <name evidence="2" type="ORF">GN958_ATG19349</name>
</gene>
<evidence type="ECO:0000313" key="2">
    <source>
        <dbReference type="EMBL" id="KAF4131405.1"/>
    </source>
</evidence>
<dbReference type="Proteomes" id="UP000602510">
    <property type="component" value="Unassembled WGS sequence"/>
</dbReference>
<dbReference type="EMBL" id="WSZM01000007">
    <property type="protein sequence ID" value="KAF4047077.1"/>
    <property type="molecule type" value="Genomic_DNA"/>
</dbReference>
<keyword evidence="3" id="KW-1185">Reference proteome</keyword>
<evidence type="ECO:0000313" key="3">
    <source>
        <dbReference type="Proteomes" id="UP000602510"/>
    </source>
</evidence>
<name>A0A833WPD1_PHYIN</name>
<evidence type="ECO:0000313" key="1">
    <source>
        <dbReference type="EMBL" id="KAF4047077.1"/>
    </source>
</evidence>
<comment type="caution">
    <text evidence="1">The sequence shown here is derived from an EMBL/GenBank/DDBJ whole genome shotgun (WGS) entry which is preliminary data.</text>
</comment>
<protein>
    <submittedName>
        <fullName evidence="1">Uncharacterized protein</fullName>
    </submittedName>
</protein>
<dbReference type="Proteomes" id="UP000704712">
    <property type="component" value="Unassembled WGS sequence"/>
</dbReference>
<organism evidence="1 3">
    <name type="scientific">Phytophthora infestans</name>
    <name type="common">Potato late blight agent</name>
    <name type="synonym">Botrytis infestans</name>
    <dbReference type="NCBI Taxonomy" id="4787"/>
    <lineage>
        <taxon>Eukaryota</taxon>
        <taxon>Sar</taxon>
        <taxon>Stramenopiles</taxon>
        <taxon>Oomycota</taxon>
        <taxon>Peronosporomycetes</taxon>
        <taxon>Peronosporales</taxon>
        <taxon>Peronosporaceae</taxon>
        <taxon>Phytophthora</taxon>
    </lineage>
</organism>
<dbReference type="AlphaFoldDB" id="A0A833WPD1"/>
<dbReference type="EMBL" id="JAACNO010002739">
    <property type="protein sequence ID" value="KAF4131405.1"/>
    <property type="molecule type" value="Genomic_DNA"/>
</dbReference>
<proteinExistence type="predicted"/>
<accession>A0A833WPD1</accession>